<organism evidence="2 4">
    <name type="scientific">Perkinsus olseni</name>
    <name type="common">Perkinsus atlanticus</name>
    <dbReference type="NCBI Taxonomy" id="32597"/>
    <lineage>
        <taxon>Eukaryota</taxon>
        <taxon>Sar</taxon>
        <taxon>Alveolata</taxon>
        <taxon>Perkinsozoa</taxon>
        <taxon>Perkinsea</taxon>
        <taxon>Perkinsida</taxon>
        <taxon>Perkinsidae</taxon>
        <taxon>Perkinsus</taxon>
    </lineage>
</organism>
<feature type="signal peptide" evidence="1">
    <location>
        <begin position="1"/>
        <end position="17"/>
    </location>
</feature>
<keyword evidence="4" id="KW-1185">Reference proteome</keyword>
<name>A0A7J6R0I7_PEROL</name>
<keyword evidence="1" id="KW-0732">Signal</keyword>
<protein>
    <submittedName>
        <fullName evidence="2">Uncharacterized protein</fullName>
    </submittedName>
</protein>
<feature type="chain" id="PRO_5036205690" evidence="1">
    <location>
        <begin position="18"/>
        <end position="257"/>
    </location>
</feature>
<evidence type="ECO:0000313" key="2">
    <source>
        <dbReference type="EMBL" id="KAF4713120.1"/>
    </source>
</evidence>
<dbReference type="Proteomes" id="UP000574390">
    <property type="component" value="Unassembled WGS sequence"/>
</dbReference>
<dbReference type="EMBL" id="JABANM010020802">
    <property type="protein sequence ID" value="KAF4722234.1"/>
    <property type="molecule type" value="Genomic_DNA"/>
</dbReference>
<dbReference type="AlphaFoldDB" id="A0A7J6R0I7"/>
<evidence type="ECO:0000313" key="5">
    <source>
        <dbReference type="Proteomes" id="UP000574390"/>
    </source>
</evidence>
<comment type="caution">
    <text evidence="2">The sequence shown here is derived from an EMBL/GenBank/DDBJ whole genome shotgun (WGS) entry which is preliminary data.</text>
</comment>
<reference evidence="4 5" key="1">
    <citation type="submission" date="2020-04" db="EMBL/GenBank/DDBJ databases">
        <title>Perkinsus olseni comparative genomics.</title>
        <authorList>
            <person name="Bogema D.R."/>
        </authorList>
    </citation>
    <scope>NUCLEOTIDE SEQUENCE [LARGE SCALE GENOMIC DNA]</scope>
    <source>
        <strain evidence="3">ATCC PRA-205</strain>
        <strain evidence="2 4">ATCC PRA-207</strain>
    </source>
</reference>
<dbReference type="Proteomes" id="UP000553632">
    <property type="component" value="Unassembled WGS sequence"/>
</dbReference>
<gene>
    <name evidence="3" type="ORF">FOZ62_028982</name>
    <name evidence="2" type="ORF">FOZ63_026886</name>
</gene>
<evidence type="ECO:0000313" key="3">
    <source>
        <dbReference type="EMBL" id="KAF4722234.1"/>
    </source>
</evidence>
<sequence length="257" mass="29907">MAVLLIAYLSISYLVTGSTHVDYGNFVYETKGRHGIKLVLNTTHDGYGLFHIECGRRRYHGDWFELSMVNSDPYDVVLNEFPDEEATLHRHWLYYARATCPKLKFQKSDFLEFLVDGEGDVRTEVEGKEVALKRQWLPLIPGRYWSDESVSVYKQQFDVHPDGYVYVKLGCKGGDTGANRRYRLKRREESNLFELTAIRGRYTVEGLLESFKEACPGLWSPYDNHYGEQLKNIGFANYDSVFAMGSYDRDRLYRRSL</sequence>
<accession>A0A7J6R0I7</accession>
<proteinExistence type="predicted"/>
<evidence type="ECO:0000313" key="4">
    <source>
        <dbReference type="Proteomes" id="UP000553632"/>
    </source>
</evidence>
<dbReference type="EMBL" id="JABANO010029691">
    <property type="protein sequence ID" value="KAF4713120.1"/>
    <property type="molecule type" value="Genomic_DNA"/>
</dbReference>
<evidence type="ECO:0000256" key="1">
    <source>
        <dbReference type="SAM" id="SignalP"/>
    </source>
</evidence>